<feature type="transmembrane region" description="Helical" evidence="1">
    <location>
        <begin position="47"/>
        <end position="65"/>
    </location>
</feature>
<dbReference type="EMBL" id="JAUYVT010000015">
    <property type="protein sequence ID" value="MDP2565945.1"/>
    <property type="molecule type" value="Genomic_DNA"/>
</dbReference>
<keyword evidence="1" id="KW-0812">Transmembrane</keyword>
<protein>
    <recommendedName>
        <fullName evidence="4">Membrane protein triplicated sequence</fullName>
    </recommendedName>
</protein>
<keyword evidence="3" id="KW-1185">Reference proteome</keyword>
<keyword evidence="1" id="KW-0472">Membrane</keyword>
<evidence type="ECO:0000313" key="2">
    <source>
        <dbReference type="EMBL" id="MDP2565945.1"/>
    </source>
</evidence>
<name>A0ABT9FGM9_9GAMM</name>
<feature type="transmembrane region" description="Helical" evidence="1">
    <location>
        <begin position="12"/>
        <end position="35"/>
    </location>
</feature>
<dbReference type="RefSeq" id="WP_305472684.1">
    <property type="nucleotide sequence ID" value="NZ_JAUYVT010000015.1"/>
</dbReference>
<proteinExistence type="predicted"/>
<organism evidence="2 3">
    <name type="scientific">Pseudoalteromonas marina</name>
    <dbReference type="NCBI Taxonomy" id="267375"/>
    <lineage>
        <taxon>Bacteria</taxon>
        <taxon>Pseudomonadati</taxon>
        <taxon>Pseudomonadota</taxon>
        <taxon>Gammaproteobacteria</taxon>
        <taxon>Alteromonadales</taxon>
        <taxon>Pseudoalteromonadaceae</taxon>
        <taxon>Pseudoalteromonas</taxon>
    </lineage>
</organism>
<gene>
    <name evidence="2" type="ORF">Q8W34_14960</name>
</gene>
<accession>A0ABT9FGM9</accession>
<evidence type="ECO:0008006" key="4">
    <source>
        <dbReference type="Google" id="ProtNLM"/>
    </source>
</evidence>
<feature type="transmembrane region" description="Helical" evidence="1">
    <location>
        <begin position="71"/>
        <end position="92"/>
    </location>
</feature>
<evidence type="ECO:0000256" key="1">
    <source>
        <dbReference type="SAM" id="Phobius"/>
    </source>
</evidence>
<keyword evidence="1" id="KW-1133">Transmembrane helix</keyword>
<sequence>MGNKLEDFFWFMVSIGELYGIFIAWLFVFTFLYNLSAAINKPDNSRTQLSLIMMVSYTLSLYIDISQYSAHLQVLAFDVVTIAVIFIWRFCFVKVPPIAFYYLIAGLCINASLFLAMHIDNGINQNYKFWWLWGVYCLLMPFDELIMALVLIINKDILGLVKLKNVVLNRKAPVAK</sequence>
<reference evidence="2" key="1">
    <citation type="submission" date="2023-07" db="EMBL/GenBank/DDBJ databases">
        <title>Genome content predicts the carbon catabolic preferences of heterotrophic bacteria.</title>
        <authorList>
            <person name="Gralka M."/>
        </authorList>
    </citation>
    <scope>NUCLEOTIDE SEQUENCE</scope>
    <source>
        <strain evidence="2">4G09</strain>
    </source>
</reference>
<evidence type="ECO:0000313" key="3">
    <source>
        <dbReference type="Proteomes" id="UP001177212"/>
    </source>
</evidence>
<dbReference type="Proteomes" id="UP001177212">
    <property type="component" value="Unassembled WGS sequence"/>
</dbReference>
<feature type="transmembrane region" description="Helical" evidence="1">
    <location>
        <begin position="99"/>
        <end position="119"/>
    </location>
</feature>
<comment type="caution">
    <text evidence="2">The sequence shown here is derived from an EMBL/GenBank/DDBJ whole genome shotgun (WGS) entry which is preliminary data.</text>
</comment>
<feature type="transmembrane region" description="Helical" evidence="1">
    <location>
        <begin position="131"/>
        <end position="153"/>
    </location>
</feature>